<dbReference type="InterPro" id="IPR020550">
    <property type="entry name" value="Inositol_monophosphatase_CS"/>
</dbReference>
<keyword evidence="6" id="KW-1185">Reference proteome</keyword>
<dbReference type="EMBL" id="JAME01000018">
    <property type="protein sequence ID" value="ETX28472.1"/>
    <property type="molecule type" value="Genomic_DNA"/>
</dbReference>
<dbReference type="Gene3D" id="3.40.190.80">
    <property type="match status" value="1"/>
</dbReference>
<evidence type="ECO:0000256" key="4">
    <source>
        <dbReference type="PIRSR" id="PIRSR600760-2"/>
    </source>
</evidence>
<dbReference type="GO" id="GO:0046872">
    <property type="term" value="F:metal ion binding"/>
    <property type="evidence" value="ECO:0007669"/>
    <property type="project" value="UniProtKB-KW"/>
</dbReference>
<dbReference type="GO" id="GO:0006020">
    <property type="term" value="P:inositol metabolic process"/>
    <property type="evidence" value="ECO:0007669"/>
    <property type="project" value="TreeGrafter"/>
</dbReference>
<name>X7F6E0_9RHOB</name>
<dbReference type="PROSITE" id="PS00630">
    <property type="entry name" value="IMP_2"/>
    <property type="match status" value="1"/>
</dbReference>
<dbReference type="GO" id="GO:0046854">
    <property type="term" value="P:phosphatidylinositol phosphate biosynthetic process"/>
    <property type="evidence" value="ECO:0007669"/>
    <property type="project" value="InterPro"/>
</dbReference>
<reference evidence="5 6" key="1">
    <citation type="submission" date="2014-01" db="EMBL/GenBank/DDBJ databases">
        <title>Roseivivax isoporae LMG 25204 Genome Sequencing.</title>
        <authorList>
            <person name="Lai Q."/>
            <person name="Li G."/>
            <person name="Shao Z."/>
        </authorList>
    </citation>
    <scope>NUCLEOTIDE SEQUENCE [LARGE SCALE GENOMIC DNA]</scope>
    <source>
        <strain evidence="5 6">LMG 25204</strain>
    </source>
</reference>
<feature type="binding site" evidence="4">
    <location>
        <position position="67"/>
    </location>
    <ligand>
        <name>Mg(2+)</name>
        <dbReference type="ChEBI" id="CHEBI:18420"/>
        <label>1</label>
        <note>catalytic</note>
    </ligand>
</feature>
<evidence type="ECO:0000256" key="1">
    <source>
        <dbReference type="ARBA" id="ARBA00009759"/>
    </source>
</evidence>
<sequence>MPETDLELLVRAAHAAAETATRHVGRPLTVTEKPGGQGPVTDADLAVNDTLSGVLQTARPAYGWLSEESALDPTRAFAPRTFIVDPIDGTRSFIDGGEVWAHSLAVAEGDAIVAAVVYLPMTGKLYTAERGAGAALNGAPIRVSGRQRLEGARVLATAPNMAPRFWPEGVPDVRRSYRPSLAYRMCLVADGSFDAMWTFRDTWEWDIAAGALIVAEAGGRVTDGTGAPLRFVTDRAMADGVWAGVGR</sequence>
<dbReference type="SUPFAM" id="SSF56655">
    <property type="entry name" value="Carbohydrate phosphatase"/>
    <property type="match status" value="1"/>
</dbReference>
<dbReference type="eggNOG" id="COG0483">
    <property type="taxonomic scope" value="Bacteria"/>
</dbReference>
<comment type="similarity">
    <text evidence="1">Belongs to the inositol monophosphatase superfamily.</text>
</comment>
<dbReference type="RefSeq" id="WP_043771672.1">
    <property type="nucleotide sequence ID" value="NZ_JAME01000018.1"/>
</dbReference>
<feature type="binding site" evidence="4">
    <location>
        <position position="88"/>
    </location>
    <ligand>
        <name>Mg(2+)</name>
        <dbReference type="ChEBI" id="CHEBI:18420"/>
        <label>1</label>
        <note>catalytic</note>
    </ligand>
</feature>
<dbReference type="Proteomes" id="UP000023430">
    <property type="component" value="Unassembled WGS sequence"/>
</dbReference>
<feature type="binding site" evidence="4">
    <location>
        <position position="87"/>
    </location>
    <ligand>
        <name>Mg(2+)</name>
        <dbReference type="ChEBI" id="CHEBI:18420"/>
        <label>1</label>
        <note>catalytic</note>
    </ligand>
</feature>
<evidence type="ECO:0000256" key="2">
    <source>
        <dbReference type="ARBA" id="ARBA00022723"/>
    </source>
</evidence>
<dbReference type="OrthoDB" id="9785695at2"/>
<comment type="caution">
    <text evidence="5">The sequence shown here is derived from an EMBL/GenBank/DDBJ whole genome shotgun (WGS) entry which is preliminary data.</text>
</comment>
<evidence type="ECO:0000313" key="6">
    <source>
        <dbReference type="Proteomes" id="UP000023430"/>
    </source>
</evidence>
<dbReference type="Pfam" id="PF00459">
    <property type="entry name" value="Inositol_P"/>
    <property type="match status" value="1"/>
</dbReference>
<dbReference type="CDD" id="cd01638">
    <property type="entry name" value="CysQ"/>
    <property type="match status" value="1"/>
</dbReference>
<dbReference type="InterPro" id="IPR000760">
    <property type="entry name" value="Inositol_monophosphatase-like"/>
</dbReference>
<dbReference type="PANTHER" id="PTHR20854">
    <property type="entry name" value="INOSITOL MONOPHOSPHATASE"/>
    <property type="match status" value="1"/>
</dbReference>
<protein>
    <submittedName>
        <fullName evidence="5">Inositol monophosphatase</fullName>
    </submittedName>
</protein>
<evidence type="ECO:0000256" key="3">
    <source>
        <dbReference type="ARBA" id="ARBA00022842"/>
    </source>
</evidence>
<dbReference type="GO" id="GO:0007165">
    <property type="term" value="P:signal transduction"/>
    <property type="evidence" value="ECO:0007669"/>
    <property type="project" value="TreeGrafter"/>
</dbReference>
<feature type="binding site" evidence="4">
    <location>
        <position position="206"/>
    </location>
    <ligand>
        <name>Mg(2+)</name>
        <dbReference type="ChEBI" id="CHEBI:18420"/>
        <label>1</label>
        <note>catalytic</note>
    </ligand>
</feature>
<dbReference type="PATRIC" id="fig|1449351.3.peg.2531"/>
<dbReference type="PANTHER" id="PTHR20854:SF4">
    <property type="entry name" value="INOSITOL-1-MONOPHOSPHATASE-RELATED"/>
    <property type="match status" value="1"/>
</dbReference>
<gene>
    <name evidence="5" type="ORF">RISW2_06160</name>
</gene>
<dbReference type="STRING" id="1449351.RISW2_06160"/>
<keyword evidence="2 4" id="KW-0479">Metal-binding</keyword>
<comment type="cofactor">
    <cofactor evidence="4">
        <name>Mg(2+)</name>
        <dbReference type="ChEBI" id="CHEBI:18420"/>
    </cofactor>
</comment>
<organism evidence="5 6">
    <name type="scientific">Roseivivax isoporae LMG 25204</name>
    <dbReference type="NCBI Taxonomy" id="1449351"/>
    <lineage>
        <taxon>Bacteria</taxon>
        <taxon>Pseudomonadati</taxon>
        <taxon>Pseudomonadota</taxon>
        <taxon>Alphaproteobacteria</taxon>
        <taxon>Rhodobacterales</taxon>
        <taxon>Roseobacteraceae</taxon>
        <taxon>Roseivivax</taxon>
    </lineage>
</organism>
<proteinExistence type="inferred from homology"/>
<dbReference type="AlphaFoldDB" id="X7F6E0"/>
<dbReference type="PRINTS" id="PR00377">
    <property type="entry name" value="IMPHPHTASES"/>
</dbReference>
<feature type="binding site" evidence="4">
    <location>
        <position position="85"/>
    </location>
    <ligand>
        <name>Mg(2+)</name>
        <dbReference type="ChEBI" id="CHEBI:18420"/>
        <label>1</label>
        <note>catalytic</note>
    </ligand>
</feature>
<accession>X7F6E0</accession>
<evidence type="ECO:0000313" key="5">
    <source>
        <dbReference type="EMBL" id="ETX28472.1"/>
    </source>
</evidence>
<keyword evidence="3 4" id="KW-0460">Magnesium</keyword>
<dbReference type="GO" id="GO:0008934">
    <property type="term" value="F:inositol monophosphate 1-phosphatase activity"/>
    <property type="evidence" value="ECO:0007669"/>
    <property type="project" value="TreeGrafter"/>
</dbReference>
<dbReference type="Gene3D" id="3.30.540.10">
    <property type="entry name" value="Fructose-1,6-Bisphosphatase, subunit A, domain 1"/>
    <property type="match status" value="1"/>
</dbReference>